<evidence type="ECO:0000313" key="6">
    <source>
        <dbReference type="Proteomes" id="UP001295444"/>
    </source>
</evidence>
<evidence type="ECO:0000256" key="4">
    <source>
        <dbReference type="SAM" id="MobiDB-lite"/>
    </source>
</evidence>
<proteinExistence type="predicted"/>
<keyword evidence="6" id="KW-1185">Reference proteome</keyword>
<feature type="region of interest" description="Disordered" evidence="4">
    <location>
        <begin position="927"/>
        <end position="977"/>
    </location>
</feature>
<gene>
    <name evidence="5" type="ORF">PECUL_23A039027</name>
</gene>
<feature type="region of interest" description="Disordered" evidence="4">
    <location>
        <begin position="1023"/>
        <end position="1060"/>
    </location>
</feature>
<accession>A0AAD1RAH8</accession>
<feature type="compositionally biased region" description="Polar residues" evidence="4">
    <location>
        <begin position="1104"/>
        <end position="1121"/>
    </location>
</feature>
<comment type="subcellular location">
    <subcellularLocation>
        <location evidence="1">Cytoplasm</location>
    </subcellularLocation>
</comment>
<organism evidence="5 6">
    <name type="scientific">Pelobates cultripes</name>
    <name type="common">Western spadefoot toad</name>
    <dbReference type="NCBI Taxonomy" id="61616"/>
    <lineage>
        <taxon>Eukaryota</taxon>
        <taxon>Metazoa</taxon>
        <taxon>Chordata</taxon>
        <taxon>Craniata</taxon>
        <taxon>Vertebrata</taxon>
        <taxon>Euteleostomi</taxon>
        <taxon>Amphibia</taxon>
        <taxon>Batrachia</taxon>
        <taxon>Anura</taxon>
        <taxon>Pelobatoidea</taxon>
        <taxon>Pelobatidae</taxon>
        <taxon>Pelobates</taxon>
    </lineage>
</organism>
<dbReference type="Proteomes" id="UP001295444">
    <property type="component" value="Chromosome 02"/>
</dbReference>
<feature type="compositionally biased region" description="Polar residues" evidence="4">
    <location>
        <begin position="937"/>
        <end position="957"/>
    </location>
</feature>
<feature type="region of interest" description="Disordered" evidence="4">
    <location>
        <begin position="1100"/>
        <end position="1141"/>
    </location>
</feature>
<keyword evidence="2" id="KW-0963">Cytoplasm</keyword>
<feature type="compositionally biased region" description="Polar residues" evidence="4">
    <location>
        <begin position="1041"/>
        <end position="1060"/>
    </location>
</feature>
<reference evidence="5" key="1">
    <citation type="submission" date="2022-03" db="EMBL/GenBank/DDBJ databases">
        <authorList>
            <person name="Alioto T."/>
            <person name="Alioto T."/>
            <person name="Gomez Garrido J."/>
        </authorList>
    </citation>
    <scope>NUCLEOTIDE SEQUENCE</scope>
</reference>
<feature type="compositionally biased region" description="Polar residues" evidence="4">
    <location>
        <begin position="812"/>
        <end position="835"/>
    </location>
</feature>
<evidence type="ECO:0000256" key="1">
    <source>
        <dbReference type="ARBA" id="ARBA00004496"/>
    </source>
</evidence>
<feature type="compositionally biased region" description="Basic and acidic residues" evidence="4">
    <location>
        <begin position="836"/>
        <end position="848"/>
    </location>
</feature>
<dbReference type="PANTHER" id="PTHR47544">
    <property type="entry name" value="RHO GUANINE NUCLEOTIDE EXCHANGE FACTOR 4"/>
    <property type="match status" value="1"/>
</dbReference>
<protein>
    <submittedName>
        <fullName evidence="5">Rho guanine nucleotide exchange factor 4 isoform X1</fullName>
    </submittedName>
</protein>
<dbReference type="PANTHER" id="PTHR47544:SF2">
    <property type="entry name" value="RHO GUANINE NUCLEOTIDE EXCHANGE FACTOR 4"/>
    <property type="match status" value="1"/>
</dbReference>
<dbReference type="GO" id="GO:0005737">
    <property type="term" value="C:cytoplasm"/>
    <property type="evidence" value="ECO:0007669"/>
    <property type="project" value="UniProtKB-SubCell"/>
</dbReference>
<feature type="compositionally biased region" description="Basic and acidic residues" evidence="4">
    <location>
        <begin position="84"/>
        <end position="103"/>
    </location>
</feature>
<dbReference type="GO" id="GO:0005085">
    <property type="term" value="F:guanyl-nucleotide exchange factor activity"/>
    <property type="evidence" value="ECO:0007669"/>
    <property type="project" value="UniProtKB-KW"/>
</dbReference>
<evidence type="ECO:0000256" key="2">
    <source>
        <dbReference type="ARBA" id="ARBA00022490"/>
    </source>
</evidence>
<keyword evidence="3" id="KW-0344">Guanine-nucleotide releasing factor</keyword>
<feature type="region of interest" description="Disordered" evidence="4">
    <location>
        <begin position="812"/>
        <end position="848"/>
    </location>
</feature>
<name>A0AAD1RAH8_PELCU</name>
<evidence type="ECO:0000313" key="5">
    <source>
        <dbReference type="EMBL" id="CAH2246649.1"/>
    </source>
</evidence>
<feature type="region of interest" description="Disordered" evidence="4">
    <location>
        <begin position="84"/>
        <end position="105"/>
    </location>
</feature>
<sequence>METPQPNEDSSNKPEFQDDIYGVQCPSELSSFSQEQDEDYFEARSYFSESPSELKSEVFESVSDFESISSDTTDCTCLEKEDLTSTHTENKTNIHSSDTREGDCPYQDQADNSSCLHLKHFLITPQSNLTSEIVALDSSQAEQEFTVLKPLPNSEPSNKTSDDEVTVNGLQSKVKVCEERIICRLGSNLPGKLKTARLKETGAVSKSDDCQICTQPEIQTLRSGTESLSDILVTISDHESAVPESTSCRNIDPTNKEEISIKNSLSNEHLFVNTPEGHKYGCLATPNAGAIKQGDTYSSANGVIDHISQSSCEENTLSAANINSIYKASISLDAEGEELKSCCSITSKSDRDSPREKALLIVADSVKTTYSRNCSEHRQTNSTKAEHDKPIQTDVQCDINNIETPAGLEVLPTKNHSASGDLTIKPLIIISIERTDAQATRNKIECFDPTGEQIASAGGQSNNISNFTQECSSEVSNGELANNITDCKQETTAQYNNTEEDISTDVHIAMRTILSTSFDISQDNMTLQASPEMQRTNIQGSLDRTCSSDSYGDDIKYNILYTNIVCERVTTDSDSGSDEYDFRFTEFPTTELDLDSDTSEEQNINNSEPQDINIYESTETSIGESQLKDHNDGIFMAYYQEEMKTVCESSNSKYVDIVEPGMTSESEGSRLDSTSNQEIEDKDVYLNNCEFDTAAKNKIPETGDEPSAVPSFSEIPVVNFTSVEGGNKEEENDMVNEVDVKNNAQCNSLQPCKIAIKSGGRLAIVCKDEQASDISDDDLFGNSFLYNRSMRKASGPGRIDLDNFARFRNSVSNVSMPNPTEMSQDANSNKPQIDTQDQKMTKNAESNRLKERLSWAHKSFSSFFDFKNLEKENENQSCDNLSKEEKKKARPQQTSWRALRKSKDKDLIKRRSMLSLSTNIINPSKLKRPFKDKLEHSNGNVSPILDTPTSVSPGTNTNSESSEDNSSELNSENHTSKDLDIHCSSKIGASVDSFCEESDISTILKSNETQSVYKQQPMLPHSQSFSNYDIHSMPCRPMSPKPQSQWPSFQRRSLRNSRMSATSMTSLGNCSPIEGCLDSPDISMILKPWLVHCLDNESQKDDSGISSQSQASLHTASSTSDILRDDENRQQNQKTPTKIPREKIALLLKRKSSDLLASANNCGDNKNLTLPLMTSIGNPKDSEQKTVKALFRSFSCDALWVNERSRKWTLEKADKTTQAQILMANQLTARIRMSAAPPEIFRILPMKIHSFSQSTPTRLDLVGCVRRVTYPVIADGTLDRPTLIDDLGSDEDFYEDLHVSSHRYGGGGEQLAINEVHTGAFNSIIVLLENTETYVLTYFACV</sequence>
<dbReference type="EMBL" id="OW240913">
    <property type="protein sequence ID" value="CAH2246649.1"/>
    <property type="molecule type" value="Genomic_DNA"/>
</dbReference>
<feature type="region of interest" description="Disordered" evidence="4">
    <location>
        <begin position="1"/>
        <end position="20"/>
    </location>
</feature>
<evidence type="ECO:0000256" key="3">
    <source>
        <dbReference type="ARBA" id="ARBA00022658"/>
    </source>
</evidence>
<feature type="region of interest" description="Disordered" evidence="4">
    <location>
        <begin position="877"/>
        <end position="904"/>
    </location>
</feature>